<gene>
    <name evidence="2" type="ORF">THAOC_02566</name>
</gene>
<organism evidence="2 3">
    <name type="scientific">Thalassiosira oceanica</name>
    <name type="common">Marine diatom</name>
    <dbReference type="NCBI Taxonomy" id="159749"/>
    <lineage>
        <taxon>Eukaryota</taxon>
        <taxon>Sar</taxon>
        <taxon>Stramenopiles</taxon>
        <taxon>Ochrophyta</taxon>
        <taxon>Bacillariophyta</taxon>
        <taxon>Coscinodiscophyceae</taxon>
        <taxon>Thalassiosirophycidae</taxon>
        <taxon>Thalassiosirales</taxon>
        <taxon>Thalassiosiraceae</taxon>
        <taxon>Thalassiosira</taxon>
    </lineage>
</organism>
<dbReference type="OrthoDB" id="10616396at2759"/>
<dbReference type="eggNOG" id="ENOG502QYDK">
    <property type="taxonomic scope" value="Eukaryota"/>
</dbReference>
<sequence>SVLSLEFTRDVHLANSQDTAVAAVTADGERVAPAAKLFSRSDEKTFEDELTTFLYDALKDRIDMYSVSVRGQEYDRPCVALPAGGRDDGVTSLDLNIMFTGQYIKIDELVSFTDDEFEVAVLTAVESNSQTIVNLLKESSEFFRALDGITLIGEDSIVEAPSSAPSDPPTRSNTQELMTRVDPQPTGSYGIAFHVRTPPGGFTIMIDGMSFLVDTDEMVEYEVYSKLGTYLNVLGRTESFELVASGQIKGKGPKKMIEILEDDTTFLTEGETAFLFGKDTYLSPPSSEPSVACTGNETIYYKGLKPIPVPGDRGQRSFYITLTNRYTKKDGSTIPLLFSSPKEEDSEGQAKFELIKENTELQLFEGTGVLDYPWPRDRGVDDDKYSAYRRPRGFVGLHELFRWPCPYVSATKKPTSRPTNQPTPTPSSNSKAPTLMFGGSTDEVVVRSAAPVISVQTTYSPGAEETTMLPVLVQNFSEVDALGGIDVAGEALESTTSSSTDKRTLTLLLLMIATGYLLN</sequence>
<feature type="compositionally biased region" description="Low complexity" evidence="1">
    <location>
        <begin position="416"/>
        <end position="430"/>
    </location>
</feature>
<dbReference type="EMBL" id="AGNL01002772">
    <property type="protein sequence ID" value="EJK75701.1"/>
    <property type="molecule type" value="Genomic_DNA"/>
</dbReference>
<reference evidence="2 3" key="1">
    <citation type="journal article" date="2012" name="Genome Biol.">
        <title>Genome and low-iron response of an oceanic diatom adapted to chronic iron limitation.</title>
        <authorList>
            <person name="Lommer M."/>
            <person name="Specht M."/>
            <person name="Roy A.S."/>
            <person name="Kraemer L."/>
            <person name="Andreson R."/>
            <person name="Gutowska M.A."/>
            <person name="Wolf J."/>
            <person name="Bergner S.V."/>
            <person name="Schilhabel M.B."/>
            <person name="Klostermeier U.C."/>
            <person name="Beiko R.G."/>
            <person name="Rosenstiel P."/>
            <person name="Hippler M."/>
            <person name="Laroche J."/>
        </authorList>
    </citation>
    <scope>NUCLEOTIDE SEQUENCE [LARGE SCALE GENOMIC DNA]</scope>
    <source>
        <strain evidence="2 3">CCMP1005</strain>
    </source>
</reference>
<keyword evidence="3" id="KW-1185">Reference proteome</keyword>
<evidence type="ECO:0000256" key="1">
    <source>
        <dbReference type="SAM" id="MobiDB-lite"/>
    </source>
</evidence>
<dbReference type="Proteomes" id="UP000266841">
    <property type="component" value="Unassembled WGS sequence"/>
</dbReference>
<protein>
    <submittedName>
        <fullName evidence="2">Uncharacterized protein</fullName>
    </submittedName>
</protein>
<evidence type="ECO:0000313" key="3">
    <source>
        <dbReference type="Proteomes" id="UP000266841"/>
    </source>
</evidence>
<proteinExistence type="predicted"/>
<name>K0TLY2_THAOC</name>
<evidence type="ECO:0000313" key="2">
    <source>
        <dbReference type="EMBL" id="EJK75701.1"/>
    </source>
</evidence>
<dbReference type="OMA" id="QEYDRPC"/>
<feature type="non-terminal residue" evidence="2">
    <location>
        <position position="1"/>
    </location>
</feature>
<dbReference type="AlphaFoldDB" id="K0TLY2"/>
<comment type="caution">
    <text evidence="2">The sequence shown here is derived from an EMBL/GenBank/DDBJ whole genome shotgun (WGS) entry which is preliminary data.</text>
</comment>
<feature type="region of interest" description="Disordered" evidence="1">
    <location>
        <begin position="411"/>
        <end position="433"/>
    </location>
</feature>
<accession>K0TLY2</accession>